<gene>
    <name evidence="2" type="ORF">FBY58_1742</name>
</gene>
<reference evidence="2 3" key="1">
    <citation type="submission" date="2019-06" db="EMBL/GenBank/DDBJ databases">
        <title>Genome sequencing of Zymomonas mobilis strains for genetic engineering and biofuel applications.</title>
        <authorList>
            <person name="Teravest M."/>
        </authorList>
    </citation>
    <scope>NUCLEOTIDE SEQUENCE [LARGE SCALE GENOMIC DNA]</scope>
    <source>
        <strain evidence="2 3">AN0101</strain>
    </source>
</reference>
<dbReference type="PANTHER" id="PTHR30535:SF34">
    <property type="entry name" value="MOLYBDATE-BINDING PROTEIN MOLA"/>
    <property type="match status" value="1"/>
</dbReference>
<dbReference type="RefSeq" id="WP_260432168.1">
    <property type="nucleotide sequence ID" value="NZ_VFOF01000001.1"/>
</dbReference>
<organism evidence="2 3">
    <name type="scientific">Zymomonas mobilis</name>
    <dbReference type="NCBI Taxonomy" id="542"/>
    <lineage>
        <taxon>Bacteria</taxon>
        <taxon>Pseudomonadati</taxon>
        <taxon>Pseudomonadota</taxon>
        <taxon>Alphaproteobacteria</taxon>
        <taxon>Sphingomonadales</taxon>
        <taxon>Zymomonadaceae</taxon>
        <taxon>Zymomonas</taxon>
    </lineage>
</organism>
<evidence type="ECO:0000259" key="1">
    <source>
        <dbReference type="PROSITE" id="PS50983"/>
    </source>
</evidence>
<name>A0A542W3G9_ZYMMB</name>
<dbReference type="PROSITE" id="PS50983">
    <property type="entry name" value="FE_B12_PBP"/>
    <property type="match status" value="1"/>
</dbReference>
<dbReference type="Gene3D" id="1.20.58.2180">
    <property type="match status" value="1"/>
</dbReference>
<dbReference type="EMBL" id="VFOF01000001">
    <property type="protein sequence ID" value="TQL18126.1"/>
    <property type="molecule type" value="Genomic_DNA"/>
</dbReference>
<protein>
    <submittedName>
        <fullName evidence="2">Iron complex transport system substrate-binding protein</fullName>
    </submittedName>
</protein>
<evidence type="ECO:0000313" key="3">
    <source>
        <dbReference type="Proteomes" id="UP000316887"/>
    </source>
</evidence>
<dbReference type="AlphaFoldDB" id="A0A542W3G9"/>
<dbReference type="InterPro" id="IPR002491">
    <property type="entry name" value="ABC_transptr_periplasmic_BD"/>
</dbReference>
<dbReference type="Gene3D" id="3.40.50.1980">
    <property type="entry name" value="Nitrogenase molybdenum iron protein domain"/>
    <property type="match status" value="2"/>
</dbReference>
<dbReference type="SUPFAM" id="SSF53807">
    <property type="entry name" value="Helical backbone' metal receptor"/>
    <property type="match status" value="1"/>
</dbReference>
<proteinExistence type="predicted"/>
<evidence type="ECO:0000313" key="2">
    <source>
        <dbReference type="EMBL" id="TQL18126.1"/>
    </source>
</evidence>
<dbReference type="Proteomes" id="UP000316887">
    <property type="component" value="Unassembled WGS sequence"/>
</dbReference>
<sequence>MKRKMLGLIAIILIVIAILFWGMHHGSTSVDSGRKLTDTSHNTVTVPVNPRHFADLWFPIDEVMVMLGASDRIAATVGNDRLLPWLYHMAPQLNKAIKIKGTIPNIETLKTADIDIAVASSHSPATPIVKRAWIPAIEAGFADTDSFQRSILLLADIVNTDAAKNIAQIYNNQVQQTVSAIRAKTASLPEAERPRILHLQSLSPLQADGDNTIINEWITVAGGRNAATHLTGNKKIISPEQLAEWDPDVIILGSQCHDLPEKENTPLGAVWKDLRAVKEKRVYRNPAGAFAWDRYGLEYPLQIQWAAKLFHPAMFTSLDMRRETADFYKHYLHYTASPDEVDAILAALPPKEMRK</sequence>
<comment type="caution">
    <text evidence="2">The sequence shown here is derived from an EMBL/GenBank/DDBJ whole genome shotgun (WGS) entry which is preliminary data.</text>
</comment>
<dbReference type="InterPro" id="IPR050902">
    <property type="entry name" value="ABC_Transporter_SBP"/>
</dbReference>
<dbReference type="PANTHER" id="PTHR30535">
    <property type="entry name" value="VITAMIN B12-BINDING PROTEIN"/>
    <property type="match status" value="1"/>
</dbReference>
<accession>A0A542W3G9</accession>
<dbReference type="Pfam" id="PF01497">
    <property type="entry name" value="Peripla_BP_2"/>
    <property type="match status" value="1"/>
</dbReference>
<feature type="domain" description="Fe/B12 periplasmic-binding" evidence="1">
    <location>
        <begin position="52"/>
        <end position="314"/>
    </location>
</feature>